<name>A0ABT9GKU9_9GAMM</name>
<dbReference type="InterPro" id="IPR036291">
    <property type="entry name" value="NAD(P)-bd_dom_sf"/>
</dbReference>
<dbReference type="InterPro" id="IPR051783">
    <property type="entry name" value="NAD(P)-dependent_oxidoreduct"/>
</dbReference>
<dbReference type="RefSeq" id="WP_305943821.1">
    <property type="nucleotide sequence ID" value="NZ_JAUZVY010000001.1"/>
</dbReference>
<dbReference type="PANTHER" id="PTHR48079:SF6">
    <property type="entry name" value="NAD(P)-BINDING DOMAIN-CONTAINING PROTEIN-RELATED"/>
    <property type="match status" value="1"/>
</dbReference>
<proteinExistence type="predicted"/>
<comment type="caution">
    <text evidence="2">The sequence shown here is derived from an EMBL/GenBank/DDBJ whole genome shotgun (WGS) entry which is preliminary data.</text>
</comment>
<reference evidence="2 3" key="1">
    <citation type="submission" date="2023-08" db="EMBL/GenBank/DDBJ databases">
        <authorList>
            <person name="Joshi A."/>
            <person name="Thite S."/>
        </authorList>
    </citation>
    <scope>NUCLEOTIDE SEQUENCE [LARGE SCALE GENOMIC DNA]</scope>
    <source>
        <strain evidence="2 3">1E1</strain>
    </source>
</reference>
<sequence length="269" mass="28927">MKIIVVGCGWLGQQLLPVLLAEGHQVLATRRSAEALQGFAPEVTSKVLRLPLQPEDDAAQRQDFSQAVVICAITPGWRKQGGEGYLASLASLAQLMKQSGSLACIHFSSTGVYQGLAGEVDEQSAIMQDDDKASLLYQGEQILSSMLPTCTLRLGGLMGPGRHPGNFVRSGLLADPDGPVNMVHSEDVVRAVLLLLQQQHWPAVFNLCCPDAVSRRQFYQRARALSGQPVLVEGETSTAARRVLASAITAQLGFQYRYSSALNALTNLA</sequence>
<dbReference type="PANTHER" id="PTHR48079">
    <property type="entry name" value="PROTEIN YEEZ"/>
    <property type="match status" value="1"/>
</dbReference>
<organism evidence="2 3">
    <name type="scientific">Alkalimonas delamerensis</name>
    <dbReference type="NCBI Taxonomy" id="265981"/>
    <lineage>
        <taxon>Bacteria</taxon>
        <taxon>Pseudomonadati</taxon>
        <taxon>Pseudomonadota</taxon>
        <taxon>Gammaproteobacteria</taxon>
        <taxon>Alkalimonas</taxon>
    </lineage>
</organism>
<dbReference type="EMBL" id="JAUZVY010000001">
    <property type="protein sequence ID" value="MDP4527598.1"/>
    <property type="molecule type" value="Genomic_DNA"/>
</dbReference>
<gene>
    <name evidence="2" type="ORF">Q3O59_00965</name>
</gene>
<dbReference type="Gene3D" id="3.40.50.720">
    <property type="entry name" value="NAD(P)-binding Rossmann-like Domain"/>
    <property type="match status" value="1"/>
</dbReference>
<protein>
    <submittedName>
        <fullName evidence="2">NAD(P)H-binding protein</fullName>
    </submittedName>
</protein>
<feature type="domain" description="NAD(P)-binding" evidence="1">
    <location>
        <begin position="9"/>
        <end position="195"/>
    </location>
</feature>
<dbReference type="Pfam" id="PF13460">
    <property type="entry name" value="NAD_binding_10"/>
    <property type="match status" value="1"/>
</dbReference>
<evidence type="ECO:0000313" key="3">
    <source>
        <dbReference type="Proteomes" id="UP001236258"/>
    </source>
</evidence>
<dbReference type="SUPFAM" id="SSF51735">
    <property type="entry name" value="NAD(P)-binding Rossmann-fold domains"/>
    <property type="match status" value="1"/>
</dbReference>
<dbReference type="InterPro" id="IPR016040">
    <property type="entry name" value="NAD(P)-bd_dom"/>
</dbReference>
<keyword evidence="3" id="KW-1185">Reference proteome</keyword>
<evidence type="ECO:0000259" key="1">
    <source>
        <dbReference type="Pfam" id="PF13460"/>
    </source>
</evidence>
<accession>A0ABT9GKU9</accession>
<evidence type="ECO:0000313" key="2">
    <source>
        <dbReference type="EMBL" id="MDP4527598.1"/>
    </source>
</evidence>
<dbReference type="Proteomes" id="UP001236258">
    <property type="component" value="Unassembled WGS sequence"/>
</dbReference>